<keyword evidence="1" id="KW-0472">Membrane</keyword>
<keyword evidence="1" id="KW-1133">Transmembrane helix</keyword>
<dbReference type="KEGG" id="ahm:TL08_17030"/>
<evidence type="ECO:0000313" key="3">
    <source>
        <dbReference type="Proteomes" id="UP000095210"/>
    </source>
</evidence>
<proteinExistence type="predicted"/>
<dbReference type="PANTHER" id="PTHR37314">
    <property type="entry name" value="SLR0142 PROTEIN"/>
    <property type="match status" value="1"/>
</dbReference>
<dbReference type="Pfam" id="PF06912">
    <property type="entry name" value="DUF1275"/>
    <property type="match status" value="1"/>
</dbReference>
<accession>A0AAC9HSK8</accession>
<evidence type="ECO:0000313" key="2">
    <source>
        <dbReference type="EMBL" id="AOS64206.1"/>
    </source>
</evidence>
<organism evidence="2 3">
    <name type="scientific">Actinoalloteichus hymeniacidonis</name>
    <dbReference type="NCBI Taxonomy" id="340345"/>
    <lineage>
        <taxon>Bacteria</taxon>
        <taxon>Bacillati</taxon>
        <taxon>Actinomycetota</taxon>
        <taxon>Actinomycetes</taxon>
        <taxon>Pseudonocardiales</taxon>
        <taxon>Pseudonocardiaceae</taxon>
        <taxon>Actinoalloteichus</taxon>
    </lineage>
</organism>
<dbReference type="PANTHER" id="PTHR37314:SF4">
    <property type="entry name" value="UPF0700 TRANSMEMBRANE PROTEIN YOAK"/>
    <property type="match status" value="1"/>
</dbReference>
<feature type="transmembrane region" description="Helical" evidence="1">
    <location>
        <begin position="182"/>
        <end position="201"/>
    </location>
</feature>
<sequence>MTSSSEDTRARTHLFLMLALTFSTGVIDAVGYLGLDRVFTGNMTGNVVLLGMGVVDGGAGEDGAGLPVLRPALALFGYLVGAAIAGRALRKAGPGWTTHTTVLLGIVAGALLALSGVLLVTGSEPRDPVGALITTGMAVVMGIQAAAARRLAVKDVTTVVVTSTLTGLAADSRLAGGDGRFWARRVSAVVLILLGALVGAALLLWHIAAALLVSVLITAVVAVLGHRTRNPIAEPVARSAA</sequence>
<feature type="transmembrane region" description="Helical" evidence="1">
    <location>
        <begin position="129"/>
        <end position="148"/>
    </location>
</feature>
<protein>
    <submittedName>
        <fullName evidence="2">Membrane protein</fullName>
    </submittedName>
</protein>
<feature type="transmembrane region" description="Helical" evidence="1">
    <location>
        <begin position="101"/>
        <end position="123"/>
    </location>
</feature>
<keyword evidence="3" id="KW-1185">Reference proteome</keyword>
<dbReference type="AlphaFoldDB" id="A0AAC9HSK8"/>
<dbReference type="EMBL" id="CP014859">
    <property type="protein sequence ID" value="AOS64206.1"/>
    <property type="molecule type" value="Genomic_DNA"/>
</dbReference>
<dbReference type="RefSeq" id="WP_216637739.1">
    <property type="nucleotide sequence ID" value="NZ_CP014859.1"/>
</dbReference>
<dbReference type="Proteomes" id="UP000095210">
    <property type="component" value="Chromosome"/>
</dbReference>
<name>A0AAC9HSK8_9PSEU</name>
<feature type="transmembrane region" description="Helical" evidence="1">
    <location>
        <begin position="68"/>
        <end position="89"/>
    </location>
</feature>
<keyword evidence="1" id="KW-0812">Transmembrane</keyword>
<feature type="transmembrane region" description="Helical" evidence="1">
    <location>
        <begin position="12"/>
        <end position="35"/>
    </location>
</feature>
<feature type="transmembrane region" description="Helical" evidence="1">
    <location>
        <begin position="207"/>
        <end position="225"/>
    </location>
</feature>
<dbReference type="InterPro" id="IPR010699">
    <property type="entry name" value="DUF1275"/>
</dbReference>
<reference evidence="3" key="1">
    <citation type="submission" date="2016-03" db="EMBL/GenBank/DDBJ databases">
        <title>Complete genome sequence of the type strain Actinoalloteichus hymeniacidonis DSM 45092.</title>
        <authorList>
            <person name="Schaffert L."/>
            <person name="Albersmeier A."/>
            <person name="Winkler A."/>
            <person name="Kalinowski J."/>
            <person name="Zotchev S."/>
            <person name="Ruckert C."/>
        </authorList>
    </citation>
    <scope>NUCLEOTIDE SEQUENCE [LARGE SCALE GENOMIC DNA]</scope>
    <source>
        <strain evidence="3">HPA177(T) (DSM 45092(T))</strain>
    </source>
</reference>
<evidence type="ECO:0000256" key="1">
    <source>
        <dbReference type="SAM" id="Phobius"/>
    </source>
</evidence>
<gene>
    <name evidence="2" type="ORF">TL08_17030</name>
</gene>